<evidence type="ECO:0000313" key="2">
    <source>
        <dbReference type="EMBL" id="KAF6804467.1"/>
    </source>
</evidence>
<dbReference type="EMBL" id="WIGN01000208">
    <property type="protein sequence ID" value="KAF6804467.1"/>
    <property type="molecule type" value="Genomic_DNA"/>
</dbReference>
<feature type="compositionally biased region" description="Basic residues" evidence="1">
    <location>
        <begin position="59"/>
        <end position="68"/>
    </location>
</feature>
<protein>
    <submittedName>
        <fullName evidence="2">Uncharacterized protein</fullName>
    </submittedName>
</protein>
<name>A0A8H6MPJ7_9PEZI</name>
<keyword evidence="3" id="KW-1185">Reference proteome</keyword>
<evidence type="ECO:0000256" key="1">
    <source>
        <dbReference type="SAM" id="MobiDB-lite"/>
    </source>
</evidence>
<dbReference type="Proteomes" id="UP000652219">
    <property type="component" value="Unassembled WGS sequence"/>
</dbReference>
<feature type="region of interest" description="Disordered" evidence="1">
    <location>
        <begin position="47"/>
        <end position="82"/>
    </location>
</feature>
<sequence>MAIDVRSIPVSLMIRIDNPVLRASLRPVRVGNRLPRSIMPAPEGIRVGISSQTSGTCRYQRRSSRRPPSRIPRPGHRDPDDAHRICVSPNCAMLDVVRRPHARLSLSLST</sequence>
<evidence type="ECO:0000313" key="3">
    <source>
        <dbReference type="Proteomes" id="UP000652219"/>
    </source>
</evidence>
<reference evidence="2 3" key="1">
    <citation type="journal article" date="2020" name="Phytopathology">
        <title>Genome Sequence Resources of Colletotrichum truncatum, C. plurivorum, C. musicola, and C. sojae: Four Species Pathogenic to Soybean (Glycine max).</title>
        <authorList>
            <person name="Rogerio F."/>
            <person name="Boufleur T.R."/>
            <person name="Ciampi-Guillardi M."/>
            <person name="Sukno S.A."/>
            <person name="Thon M.R."/>
            <person name="Massola Junior N.S."/>
            <person name="Baroncelli R."/>
        </authorList>
    </citation>
    <scope>NUCLEOTIDE SEQUENCE [LARGE SCALE GENOMIC DNA]</scope>
    <source>
        <strain evidence="2 3">LFN0009</strain>
    </source>
</reference>
<accession>A0A8H6MPJ7</accession>
<dbReference type="AlphaFoldDB" id="A0A8H6MPJ7"/>
<gene>
    <name evidence="2" type="ORF">CSOJ01_10194</name>
</gene>
<organism evidence="2 3">
    <name type="scientific">Colletotrichum sojae</name>
    <dbReference type="NCBI Taxonomy" id="2175907"/>
    <lineage>
        <taxon>Eukaryota</taxon>
        <taxon>Fungi</taxon>
        <taxon>Dikarya</taxon>
        <taxon>Ascomycota</taxon>
        <taxon>Pezizomycotina</taxon>
        <taxon>Sordariomycetes</taxon>
        <taxon>Hypocreomycetidae</taxon>
        <taxon>Glomerellales</taxon>
        <taxon>Glomerellaceae</taxon>
        <taxon>Colletotrichum</taxon>
        <taxon>Colletotrichum orchidearum species complex</taxon>
    </lineage>
</organism>
<comment type="caution">
    <text evidence="2">The sequence shown here is derived from an EMBL/GenBank/DDBJ whole genome shotgun (WGS) entry which is preliminary data.</text>
</comment>
<proteinExistence type="predicted"/>